<evidence type="ECO:0000313" key="2">
    <source>
        <dbReference type="Proteomes" id="UP000886523"/>
    </source>
</evidence>
<dbReference type="AlphaFoldDB" id="A0A9P6ANF8"/>
<organism evidence="1 2">
    <name type="scientific">Hydnum rufescens UP504</name>
    <dbReference type="NCBI Taxonomy" id="1448309"/>
    <lineage>
        <taxon>Eukaryota</taxon>
        <taxon>Fungi</taxon>
        <taxon>Dikarya</taxon>
        <taxon>Basidiomycota</taxon>
        <taxon>Agaricomycotina</taxon>
        <taxon>Agaricomycetes</taxon>
        <taxon>Cantharellales</taxon>
        <taxon>Hydnaceae</taxon>
        <taxon>Hydnum</taxon>
    </lineage>
</organism>
<protein>
    <submittedName>
        <fullName evidence="1">Uncharacterized protein</fullName>
    </submittedName>
</protein>
<name>A0A9P6ANF8_9AGAM</name>
<dbReference type="Proteomes" id="UP000886523">
    <property type="component" value="Unassembled WGS sequence"/>
</dbReference>
<dbReference type="OrthoDB" id="47375at2759"/>
<evidence type="ECO:0000313" key="1">
    <source>
        <dbReference type="EMBL" id="KAF9508006.1"/>
    </source>
</evidence>
<dbReference type="EMBL" id="MU129067">
    <property type="protein sequence ID" value="KAF9508006.1"/>
    <property type="molecule type" value="Genomic_DNA"/>
</dbReference>
<sequence>MELDLHSRLAHMWSSLPPEWDIVLLGHCWSPEDTNPPIYTSGRNSLHPSFAPKCTHAYAVSKSGASRLVRHLRTSSTSAGPGFAYGRALDQAFARLIRGRRIRAFSIVPSVVVQTKDTPSDIMGGNGSTWRSGLVDSALAKTGLGVDVTSTVAQA</sequence>
<proteinExistence type="predicted"/>
<reference evidence="1" key="1">
    <citation type="journal article" date="2020" name="Nat. Commun.">
        <title>Large-scale genome sequencing of mycorrhizal fungi provides insights into the early evolution of symbiotic traits.</title>
        <authorList>
            <person name="Miyauchi S."/>
            <person name="Kiss E."/>
            <person name="Kuo A."/>
            <person name="Drula E."/>
            <person name="Kohler A."/>
            <person name="Sanchez-Garcia M."/>
            <person name="Morin E."/>
            <person name="Andreopoulos B."/>
            <person name="Barry K.W."/>
            <person name="Bonito G."/>
            <person name="Buee M."/>
            <person name="Carver A."/>
            <person name="Chen C."/>
            <person name="Cichocki N."/>
            <person name="Clum A."/>
            <person name="Culley D."/>
            <person name="Crous P.W."/>
            <person name="Fauchery L."/>
            <person name="Girlanda M."/>
            <person name="Hayes R.D."/>
            <person name="Keri Z."/>
            <person name="LaButti K."/>
            <person name="Lipzen A."/>
            <person name="Lombard V."/>
            <person name="Magnuson J."/>
            <person name="Maillard F."/>
            <person name="Murat C."/>
            <person name="Nolan M."/>
            <person name="Ohm R.A."/>
            <person name="Pangilinan J."/>
            <person name="Pereira M.F."/>
            <person name="Perotto S."/>
            <person name="Peter M."/>
            <person name="Pfister S."/>
            <person name="Riley R."/>
            <person name="Sitrit Y."/>
            <person name="Stielow J.B."/>
            <person name="Szollosi G."/>
            <person name="Zifcakova L."/>
            <person name="Stursova M."/>
            <person name="Spatafora J.W."/>
            <person name="Tedersoo L."/>
            <person name="Vaario L.M."/>
            <person name="Yamada A."/>
            <person name="Yan M."/>
            <person name="Wang P."/>
            <person name="Xu J."/>
            <person name="Bruns T."/>
            <person name="Baldrian P."/>
            <person name="Vilgalys R."/>
            <person name="Dunand C."/>
            <person name="Henrissat B."/>
            <person name="Grigoriev I.V."/>
            <person name="Hibbett D."/>
            <person name="Nagy L.G."/>
            <person name="Martin F.M."/>
        </authorList>
    </citation>
    <scope>NUCLEOTIDE SEQUENCE</scope>
    <source>
        <strain evidence="1">UP504</strain>
    </source>
</reference>
<keyword evidence="2" id="KW-1185">Reference proteome</keyword>
<gene>
    <name evidence="1" type="ORF">BS47DRAFT_1350824</name>
</gene>
<accession>A0A9P6ANF8</accession>
<comment type="caution">
    <text evidence="1">The sequence shown here is derived from an EMBL/GenBank/DDBJ whole genome shotgun (WGS) entry which is preliminary data.</text>
</comment>